<dbReference type="EMBL" id="BKZW01000004">
    <property type="protein sequence ID" value="GER91628.1"/>
    <property type="molecule type" value="Genomic_DNA"/>
</dbReference>
<dbReference type="AlphaFoldDB" id="A0A5J4KPH6"/>
<gene>
    <name evidence="2" type="ORF">KDW_57900</name>
</gene>
<evidence type="ECO:0000313" key="3">
    <source>
        <dbReference type="Proteomes" id="UP000326912"/>
    </source>
</evidence>
<comment type="caution">
    <text evidence="2">The sequence shown here is derived from an EMBL/GenBank/DDBJ whole genome shotgun (WGS) entry which is preliminary data.</text>
</comment>
<feature type="chain" id="PRO_5023848000" description="Ig-like domain-containing protein" evidence="1">
    <location>
        <begin position="32"/>
        <end position="348"/>
    </location>
</feature>
<dbReference type="RefSeq" id="WP_233097960.1">
    <property type="nucleotide sequence ID" value="NZ_BKZW01000004.1"/>
</dbReference>
<accession>A0A5J4KPH6</accession>
<dbReference type="Proteomes" id="UP000326912">
    <property type="component" value="Unassembled WGS sequence"/>
</dbReference>
<keyword evidence="1" id="KW-0732">Signal</keyword>
<organism evidence="2 3">
    <name type="scientific">Dictyobacter vulcani</name>
    <dbReference type="NCBI Taxonomy" id="2607529"/>
    <lineage>
        <taxon>Bacteria</taxon>
        <taxon>Bacillati</taxon>
        <taxon>Chloroflexota</taxon>
        <taxon>Ktedonobacteria</taxon>
        <taxon>Ktedonobacterales</taxon>
        <taxon>Dictyobacteraceae</taxon>
        <taxon>Dictyobacter</taxon>
    </lineage>
</organism>
<sequence>MKRSHFIFVSTLALVTAIALTLASFVTPVSASPNTDVLHSIHSMKVKKTCTNCASASGNNLSYHGGTGGTGVETGADKVYLIYWGSQWNSNDPSGEAAIQQRFFNGVGGSSWNNSVTQYCQGVATGTITCGSAGTHATNPSGVLAGVWYDNASAAPSKPTQAKLASEATKAAAHFGNTTAASNTKVQYVINTATHNSASGFGTQYCAWHSSTSTSYGNIAYTNMPYITDAGSSCGANFVNAGSAGLTDGITIVGGHEFAETETDIYPSTGWIDGSGAENGDKCAWISSGQGASANISLSTGTFAVQSLWSNAFNGNTGGVCFPTNSHITISCLEGSPMPAIPLSFMSS</sequence>
<protein>
    <recommendedName>
        <fullName evidence="4">Ig-like domain-containing protein</fullName>
    </recommendedName>
</protein>
<name>A0A5J4KPH6_9CHLR</name>
<proteinExistence type="predicted"/>
<evidence type="ECO:0000313" key="2">
    <source>
        <dbReference type="EMBL" id="GER91628.1"/>
    </source>
</evidence>
<reference evidence="2 3" key="1">
    <citation type="submission" date="2019-10" db="EMBL/GenBank/DDBJ databases">
        <title>Dictyobacter vulcani sp. nov., within the class Ktedonobacteria, isolated from soil of volcanic Mt. Zao.</title>
        <authorList>
            <person name="Zheng Y."/>
            <person name="Wang C.M."/>
            <person name="Sakai Y."/>
            <person name="Abe K."/>
            <person name="Yokota A."/>
            <person name="Yabe S."/>
        </authorList>
    </citation>
    <scope>NUCLEOTIDE SEQUENCE [LARGE SCALE GENOMIC DNA]</scope>
    <source>
        <strain evidence="2 3">W12</strain>
    </source>
</reference>
<keyword evidence="3" id="KW-1185">Reference proteome</keyword>
<evidence type="ECO:0000256" key="1">
    <source>
        <dbReference type="SAM" id="SignalP"/>
    </source>
</evidence>
<feature type="signal peptide" evidence="1">
    <location>
        <begin position="1"/>
        <end position="31"/>
    </location>
</feature>
<evidence type="ECO:0008006" key="4">
    <source>
        <dbReference type="Google" id="ProtNLM"/>
    </source>
</evidence>